<dbReference type="Proteomes" id="UP000479293">
    <property type="component" value="Unassembled WGS sequence"/>
</dbReference>
<evidence type="ECO:0000313" key="2">
    <source>
        <dbReference type="Proteomes" id="UP000479293"/>
    </source>
</evidence>
<name>A0A7C9B8Q9_9BACT</name>
<accession>A0A7C9B8Q9</accession>
<evidence type="ECO:0000313" key="1">
    <source>
        <dbReference type="EMBL" id="MPR32842.1"/>
    </source>
</evidence>
<gene>
    <name evidence="1" type="ORF">GBK04_05595</name>
</gene>
<organism evidence="1 2">
    <name type="scientific">Salmonirosea aquatica</name>
    <dbReference type="NCBI Taxonomy" id="2654236"/>
    <lineage>
        <taxon>Bacteria</taxon>
        <taxon>Pseudomonadati</taxon>
        <taxon>Bacteroidota</taxon>
        <taxon>Cytophagia</taxon>
        <taxon>Cytophagales</taxon>
        <taxon>Spirosomataceae</taxon>
        <taxon>Salmonirosea</taxon>
    </lineage>
</organism>
<keyword evidence="2" id="KW-1185">Reference proteome</keyword>
<reference evidence="1 2" key="1">
    <citation type="submission" date="2019-10" db="EMBL/GenBank/DDBJ databases">
        <title>Draft Genome Sequence of Cytophagaceae sp. SJW1-29.</title>
        <authorList>
            <person name="Choi A."/>
        </authorList>
    </citation>
    <scope>NUCLEOTIDE SEQUENCE [LARGE SCALE GENOMIC DNA]</scope>
    <source>
        <strain evidence="1 2">SJW1-29</strain>
    </source>
</reference>
<comment type="caution">
    <text evidence="1">The sequence shown here is derived from an EMBL/GenBank/DDBJ whole genome shotgun (WGS) entry which is preliminary data.</text>
</comment>
<sequence length="231" mass="25131">MKKTFGVVLLLIIGIVSGYGQRISRVASGVDVGASFAKGQFAPSLLYYQALHPANSPWIEINGGARVWSYFANDTYLTAPAGNSKEDAMQLSRVTATGISFVMGANFKLAKVIDLGVNADLLGISFGKRRNAIYRLASPESVKDSLSLELNGEDVGIAPANLNVIPFLKNKNNGQAEAFIRVWVSPQLAIKAGYVWGQVSYRADMKLNNGQKRFSTNYQMPYVAITIPLYN</sequence>
<protein>
    <submittedName>
        <fullName evidence="1">Uncharacterized protein</fullName>
    </submittedName>
</protein>
<dbReference type="RefSeq" id="WP_152757634.1">
    <property type="nucleotide sequence ID" value="NZ_WHLY01000002.1"/>
</dbReference>
<proteinExistence type="predicted"/>
<dbReference type="AlphaFoldDB" id="A0A7C9B8Q9"/>
<dbReference type="EMBL" id="WHLY01000002">
    <property type="protein sequence ID" value="MPR32842.1"/>
    <property type="molecule type" value="Genomic_DNA"/>
</dbReference>